<gene>
    <name evidence="3" type="ORF">SNEC2469_LOCUS25893</name>
</gene>
<comment type="caution">
    <text evidence="3">The sequence shown here is derived from an EMBL/GenBank/DDBJ whole genome shotgun (WGS) entry which is preliminary data.</text>
</comment>
<accession>A0A813A088</accession>
<dbReference type="Proteomes" id="UP000601435">
    <property type="component" value="Unassembled WGS sequence"/>
</dbReference>
<sequence>MVEPDTQFGRVPGLILRYAAQEKQREQDVKKLEENIRAATENGQEAAKQVQELAMSGTATVLCLLTSSNRGHKDPSQSSMDAAQILFVGAGGDLEAKRDARRAKHPQGKALNLVCLTTEGALNTTRKDGALRTGGDGYHGPGPGLGQQELSPDGDAEIKVLDRFQMNAVGRSLENDFVAPSFRTD</sequence>
<evidence type="ECO:0000313" key="4">
    <source>
        <dbReference type="Proteomes" id="UP000601435"/>
    </source>
</evidence>
<dbReference type="OrthoDB" id="10286001at2759"/>
<evidence type="ECO:0000313" key="3">
    <source>
        <dbReference type="EMBL" id="CAE7844601.1"/>
    </source>
</evidence>
<keyword evidence="4" id="KW-1185">Reference proteome</keyword>
<protein>
    <submittedName>
        <fullName evidence="3">Uncharacterized protein</fullName>
    </submittedName>
</protein>
<feature type="coiled-coil region" evidence="1">
    <location>
        <begin position="15"/>
        <end position="49"/>
    </location>
</feature>
<organism evidence="3 4">
    <name type="scientific">Symbiodinium necroappetens</name>
    <dbReference type="NCBI Taxonomy" id="1628268"/>
    <lineage>
        <taxon>Eukaryota</taxon>
        <taxon>Sar</taxon>
        <taxon>Alveolata</taxon>
        <taxon>Dinophyceae</taxon>
        <taxon>Suessiales</taxon>
        <taxon>Symbiodiniaceae</taxon>
        <taxon>Symbiodinium</taxon>
    </lineage>
</organism>
<feature type="compositionally biased region" description="Gly residues" evidence="2">
    <location>
        <begin position="132"/>
        <end position="145"/>
    </location>
</feature>
<evidence type="ECO:0000256" key="2">
    <source>
        <dbReference type="SAM" id="MobiDB-lite"/>
    </source>
</evidence>
<keyword evidence="1" id="KW-0175">Coiled coil</keyword>
<proteinExistence type="predicted"/>
<reference evidence="3" key="1">
    <citation type="submission" date="2021-02" db="EMBL/GenBank/DDBJ databases">
        <authorList>
            <person name="Dougan E. K."/>
            <person name="Rhodes N."/>
            <person name="Thang M."/>
            <person name="Chan C."/>
        </authorList>
    </citation>
    <scope>NUCLEOTIDE SEQUENCE</scope>
</reference>
<feature type="region of interest" description="Disordered" evidence="2">
    <location>
        <begin position="126"/>
        <end position="153"/>
    </location>
</feature>
<evidence type="ECO:0000256" key="1">
    <source>
        <dbReference type="SAM" id="Coils"/>
    </source>
</evidence>
<dbReference type="AlphaFoldDB" id="A0A813A088"/>
<name>A0A813A088_9DINO</name>
<dbReference type="EMBL" id="CAJNJA010051731">
    <property type="protein sequence ID" value="CAE7844601.1"/>
    <property type="molecule type" value="Genomic_DNA"/>
</dbReference>